<keyword evidence="1 2" id="KW-0597">Phosphoprotein</keyword>
<proteinExistence type="predicted"/>
<dbReference type="InterPro" id="IPR011006">
    <property type="entry name" value="CheY-like_superfamily"/>
</dbReference>
<dbReference type="PANTHER" id="PTHR44591:SF25">
    <property type="entry name" value="CHEMOTAXIS TWO-COMPONENT RESPONSE REGULATOR"/>
    <property type="match status" value="1"/>
</dbReference>
<sequence length="125" mass="13407">MAQPPIIAIVDDDHGVRTSLASLVRSLGYDARSYASAVDFLADELNGDPDCMIADIQMPEMSGDELQAALIAAGRRFPMIFMTAFPTRATRERVMAAGACCFLDKPADGDAIAHHLAEAVTRRPA</sequence>
<dbReference type="Gene3D" id="3.40.50.2300">
    <property type="match status" value="1"/>
</dbReference>
<dbReference type="Proteomes" id="UP000553963">
    <property type="component" value="Unassembled WGS sequence"/>
</dbReference>
<dbReference type="RefSeq" id="WP_183400992.1">
    <property type="nucleotide sequence ID" value="NZ_JACIDS010000006.1"/>
</dbReference>
<evidence type="ECO:0000256" key="1">
    <source>
        <dbReference type="ARBA" id="ARBA00022553"/>
    </source>
</evidence>
<feature type="modified residue" description="4-aspartylphosphate" evidence="2">
    <location>
        <position position="55"/>
    </location>
</feature>
<evidence type="ECO:0000256" key="2">
    <source>
        <dbReference type="PROSITE-ProRule" id="PRU00169"/>
    </source>
</evidence>
<organism evidence="4 5">
    <name type="scientific">Kaistia hirudinis</name>
    <dbReference type="NCBI Taxonomy" id="1293440"/>
    <lineage>
        <taxon>Bacteria</taxon>
        <taxon>Pseudomonadati</taxon>
        <taxon>Pseudomonadota</taxon>
        <taxon>Alphaproteobacteria</taxon>
        <taxon>Hyphomicrobiales</taxon>
        <taxon>Kaistiaceae</taxon>
        <taxon>Kaistia</taxon>
    </lineage>
</organism>
<dbReference type="InterPro" id="IPR001789">
    <property type="entry name" value="Sig_transdc_resp-reg_receiver"/>
</dbReference>
<name>A0A840AW68_9HYPH</name>
<keyword evidence="5" id="KW-1185">Reference proteome</keyword>
<dbReference type="AlphaFoldDB" id="A0A840AW68"/>
<accession>A0A840AW68</accession>
<evidence type="ECO:0000259" key="3">
    <source>
        <dbReference type="PROSITE" id="PS50110"/>
    </source>
</evidence>
<comment type="caution">
    <text evidence="4">The sequence shown here is derived from an EMBL/GenBank/DDBJ whole genome shotgun (WGS) entry which is preliminary data.</text>
</comment>
<dbReference type="PANTHER" id="PTHR44591">
    <property type="entry name" value="STRESS RESPONSE REGULATOR PROTEIN 1"/>
    <property type="match status" value="1"/>
</dbReference>
<dbReference type="PROSITE" id="PS50110">
    <property type="entry name" value="RESPONSE_REGULATORY"/>
    <property type="match status" value="1"/>
</dbReference>
<dbReference type="SUPFAM" id="SSF52172">
    <property type="entry name" value="CheY-like"/>
    <property type="match status" value="1"/>
</dbReference>
<feature type="domain" description="Response regulatory" evidence="3">
    <location>
        <begin position="6"/>
        <end position="120"/>
    </location>
</feature>
<dbReference type="EMBL" id="JACIDS010000006">
    <property type="protein sequence ID" value="MBB3933327.1"/>
    <property type="molecule type" value="Genomic_DNA"/>
</dbReference>
<evidence type="ECO:0000313" key="4">
    <source>
        <dbReference type="EMBL" id="MBB3933327.1"/>
    </source>
</evidence>
<dbReference type="SMART" id="SM00448">
    <property type="entry name" value="REC"/>
    <property type="match status" value="1"/>
</dbReference>
<gene>
    <name evidence="4" type="ORF">GGR25_004400</name>
</gene>
<dbReference type="GO" id="GO:0000160">
    <property type="term" value="P:phosphorelay signal transduction system"/>
    <property type="evidence" value="ECO:0007669"/>
    <property type="project" value="InterPro"/>
</dbReference>
<dbReference type="Pfam" id="PF00072">
    <property type="entry name" value="Response_reg"/>
    <property type="match status" value="1"/>
</dbReference>
<protein>
    <submittedName>
        <fullName evidence="4">FixJ family two-component response regulator</fullName>
    </submittedName>
</protein>
<dbReference type="InterPro" id="IPR050595">
    <property type="entry name" value="Bact_response_regulator"/>
</dbReference>
<evidence type="ECO:0000313" key="5">
    <source>
        <dbReference type="Proteomes" id="UP000553963"/>
    </source>
</evidence>
<reference evidence="4 5" key="1">
    <citation type="submission" date="2020-08" db="EMBL/GenBank/DDBJ databases">
        <title>Genomic Encyclopedia of Type Strains, Phase IV (KMG-IV): sequencing the most valuable type-strain genomes for metagenomic binning, comparative biology and taxonomic classification.</title>
        <authorList>
            <person name="Goeker M."/>
        </authorList>
    </citation>
    <scope>NUCLEOTIDE SEQUENCE [LARGE SCALE GENOMIC DNA]</scope>
    <source>
        <strain evidence="4 5">DSM 25966</strain>
    </source>
</reference>